<accession>A0A3N2D7K2</accession>
<dbReference type="Gene3D" id="3.40.50.720">
    <property type="entry name" value="NAD(P)-binding Rossmann-like Domain"/>
    <property type="match status" value="1"/>
</dbReference>
<keyword evidence="3" id="KW-1185">Reference proteome</keyword>
<dbReference type="InterPro" id="IPR036291">
    <property type="entry name" value="NAD(P)-bd_dom_sf"/>
</dbReference>
<dbReference type="AlphaFoldDB" id="A0A3N2D7K2"/>
<gene>
    <name evidence="2" type="ORF">EDD28_0322</name>
</gene>
<proteinExistence type="predicted"/>
<dbReference type="InterPro" id="IPR001509">
    <property type="entry name" value="Epimerase_deHydtase"/>
</dbReference>
<dbReference type="SUPFAM" id="SSF51735">
    <property type="entry name" value="NAD(P)-binding Rossmann-fold domains"/>
    <property type="match status" value="1"/>
</dbReference>
<sequence>MRTALVGHTGFVGSNIAAAHDFDDLYNSRNLEEIAGRRYDLVVSAAARADSHRINQNEDLDRAEIEGIAAAISSARIERLVLISSVCVYPGGGSPDESTPLAGEALTPYGRNRLLLERLLASRFPATIVRLPQLFGRNMRKGIVNDLLRDHRVEHIDPDGEFQYYDLGRLWSDIELALANELASLNLATPPLPSWRVAAEVFGRDIRGQRPPEPPSRYATMYTRDMRTRHSDLVGGPTGYVASERQVLDDLRRFVRCRTADASDAVRPGGVS</sequence>
<evidence type="ECO:0000313" key="2">
    <source>
        <dbReference type="EMBL" id="ROR95760.1"/>
    </source>
</evidence>
<evidence type="ECO:0000259" key="1">
    <source>
        <dbReference type="Pfam" id="PF01370"/>
    </source>
</evidence>
<organism evidence="2 3">
    <name type="scientific">Salana multivorans</name>
    <dbReference type="NCBI Taxonomy" id="120377"/>
    <lineage>
        <taxon>Bacteria</taxon>
        <taxon>Bacillati</taxon>
        <taxon>Actinomycetota</taxon>
        <taxon>Actinomycetes</taxon>
        <taxon>Micrococcales</taxon>
        <taxon>Beutenbergiaceae</taxon>
        <taxon>Salana</taxon>
    </lineage>
</organism>
<reference evidence="2 3" key="1">
    <citation type="submission" date="2018-11" db="EMBL/GenBank/DDBJ databases">
        <title>Sequencing the genomes of 1000 actinobacteria strains.</title>
        <authorList>
            <person name="Klenk H.-P."/>
        </authorList>
    </citation>
    <scope>NUCLEOTIDE SEQUENCE [LARGE SCALE GENOMIC DNA]</scope>
    <source>
        <strain evidence="2 3">DSM 13521</strain>
    </source>
</reference>
<protein>
    <submittedName>
        <fullName evidence="2">Nucleoside-diphosphate-sugar epimerase</fullName>
    </submittedName>
</protein>
<dbReference type="Proteomes" id="UP000275356">
    <property type="component" value="Unassembled WGS sequence"/>
</dbReference>
<evidence type="ECO:0000313" key="3">
    <source>
        <dbReference type="Proteomes" id="UP000275356"/>
    </source>
</evidence>
<feature type="domain" description="NAD-dependent epimerase/dehydratase" evidence="1">
    <location>
        <begin position="24"/>
        <end position="139"/>
    </location>
</feature>
<dbReference type="EMBL" id="RKHQ01000001">
    <property type="protein sequence ID" value="ROR95760.1"/>
    <property type="molecule type" value="Genomic_DNA"/>
</dbReference>
<name>A0A3N2D7K2_9MICO</name>
<dbReference type="Pfam" id="PF01370">
    <property type="entry name" value="Epimerase"/>
    <property type="match status" value="1"/>
</dbReference>
<dbReference type="RefSeq" id="WP_170169314.1">
    <property type="nucleotide sequence ID" value="NZ_RKHQ01000001.1"/>
</dbReference>
<comment type="caution">
    <text evidence="2">The sequence shown here is derived from an EMBL/GenBank/DDBJ whole genome shotgun (WGS) entry which is preliminary data.</text>
</comment>